<dbReference type="AlphaFoldDB" id="A0A1M6ZE55"/>
<dbReference type="STRING" id="44933.SAMN05660971_00076"/>
<dbReference type="InterPro" id="IPR050832">
    <property type="entry name" value="Bact_Acetyltransf"/>
</dbReference>
<gene>
    <name evidence="4" type="ORF">HCU01_23510</name>
    <name evidence="5" type="ORF">SAMN05660971_00076</name>
</gene>
<dbReference type="SUPFAM" id="SSF55729">
    <property type="entry name" value="Acyl-CoA N-acyltransferases (Nat)"/>
    <property type="match status" value="1"/>
</dbReference>
<dbReference type="InterPro" id="IPR016181">
    <property type="entry name" value="Acyl_CoA_acyltransferase"/>
</dbReference>
<dbReference type="InterPro" id="IPR000182">
    <property type="entry name" value="GNAT_dom"/>
</dbReference>
<accession>A0A1M6ZE55</accession>
<dbReference type="Gene3D" id="3.40.630.30">
    <property type="match status" value="1"/>
</dbReference>
<dbReference type="EMBL" id="FRCA01000001">
    <property type="protein sequence ID" value="SHL28796.1"/>
    <property type="molecule type" value="Genomic_DNA"/>
</dbReference>
<evidence type="ECO:0000259" key="3">
    <source>
        <dbReference type="PROSITE" id="PS51186"/>
    </source>
</evidence>
<reference evidence="5 6" key="1">
    <citation type="submission" date="2016-11" db="EMBL/GenBank/DDBJ databases">
        <authorList>
            <person name="Jaros S."/>
            <person name="Januszkiewicz K."/>
            <person name="Wedrychowicz H."/>
        </authorList>
    </citation>
    <scope>NUCLEOTIDE SEQUENCE [LARGE SCALE GENOMIC DNA]</scope>
    <source>
        <strain evidence="5 6">DSM 4740</strain>
    </source>
</reference>
<dbReference type="OrthoDB" id="6172743at2"/>
<evidence type="ECO:0000313" key="4">
    <source>
        <dbReference type="EMBL" id="GEN24402.1"/>
    </source>
</evidence>
<proteinExistence type="predicted"/>
<dbReference type="EMBL" id="BJXU01000091">
    <property type="protein sequence ID" value="GEN24402.1"/>
    <property type="molecule type" value="Genomic_DNA"/>
</dbReference>
<feature type="domain" description="N-acetyltransferase" evidence="3">
    <location>
        <begin position="1"/>
        <end position="152"/>
    </location>
</feature>
<evidence type="ECO:0000313" key="6">
    <source>
        <dbReference type="Proteomes" id="UP000184123"/>
    </source>
</evidence>
<dbReference type="GO" id="GO:0016747">
    <property type="term" value="F:acyltransferase activity, transferring groups other than amino-acyl groups"/>
    <property type="evidence" value="ECO:0007669"/>
    <property type="project" value="InterPro"/>
</dbReference>
<keyword evidence="2" id="KW-0012">Acyltransferase</keyword>
<sequence>MDIRTAEQTELNHLAHLWYESWRDAHAAILPEALVRHRTLESFRSRLQSTLSGVRVAGPPGRPLGLCIIKEGGVDQLFVSECARGTGVATALLSDAEASLGNLGVQVAWLVCAIGNERAAGFYRKNGWQRTGNVVIHLPISDGVFPLEVWRYEKVLSETWPVED</sequence>
<evidence type="ECO:0000256" key="2">
    <source>
        <dbReference type="ARBA" id="ARBA00023315"/>
    </source>
</evidence>
<organism evidence="5 6">
    <name type="scientific">Halomonas cupida</name>
    <dbReference type="NCBI Taxonomy" id="44933"/>
    <lineage>
        <taxon>Bacteria</taxon>
        <taxon>Pseudomonadati</taxon>
        <taxon>Pseudomonadota</taxon>
        <taxon>Gammaproteobacteria</taxon>
        <taxon>Oceanospirillales</taxon>
        <taxon>Halomonadaceae</taxon>
        <taxon>Halomonas</taxon>
    </lineage>
</organism>
<evidence type="ECO:0000313" key="5">
    <source>
        <dbReference type="EMBL" id="SHL28796.1"/>
    </source>
</evidence>
<reference evidence="4 7" key="2">
    <citation type="submission" date="2019-07" db="EMBL/GenBank/DDBJ databases">
        <title>Whole genome shotgun sequence of Halomonas cupida NBRC 102219.</title>
        <authorList>
            <person name="Hosoyama A."/>
            <person name="Uohara A."/>
            <person name="Ohji S."/>
            <person name="Ichikawa N."/>
        </authorList>
    </citation>
    <scope>NUCLEOTIDE SEQUENCE [LARGE SCALE GENOMIC DNA]</scope>
    <source>
        <strain evidence="4 7">NBRC 102219</strain>
    </source>
</reference>
<keyword evidence="1 5" id="KW-0808">Transferase</keyword>
<protein>
    <submittedName>
        <fullName evidence="5">Acetyltransferase (GNAT) family protein</fullName>
    </submittedName>
</protein>
<name>A0A1M6ZE55_9GAMM</name>
<dbReference type="PROSITE" id="PS51186">
    <property type="entry name" value="GNAT"/>
    <property type="match status" value="1"/>
</dbReference>
<evidence type="ECO:0000256" key="1">
    <source>
        <dbReference type="ARBA" id="ARBA00022679"/>
    </source>
</evidence>
<dbReference type="PANTHER" id="PTHR43877">
    <property type="entry name" value="AMINOALKYLPHOSPHONATE N-ACETYLTRANSFERASE-RELATED-RELATED"/>
    <property type="match status" value="1"/>
</dbReference>
<evidence type="ECO:0000313" key="7">
    <source>
        <dbReference type="Proteomes" id="UP000321726"/>
    </source>
</evidence>
<dbReference type="Proteomes" id="UP000184123">
    <property type="component" value="Unassembled WGS sequence"/>
</dbReference>
<dbReference type="Proteomes" id="UP000321726">
    <property type="component" value="Unassembled WGS sequence"/>
</dbReference>
<keyword evidence="7" id="KW-1185">Reference proteome</keyword>
<dbReference type="Pfam" id="PF13508">
    <property type="entry name" value="Acetyltransf_7"/>
    <property type="match status" value="1"/>
</dbReference>